<keyword evidence="2" id="KW-1185">Reference proteome</keyword>
<sequence length="195" mass="23213">MPVVQWREAAQECTTKEDFGSCLDLLREERDRILACERDAKQKSQDLLEVTKSEREKTLAEFRKLRQFLEEQEQYLLEQMEEVEKEIARERDARIAKLTAGLSSLENAIQEMEEKIQKPVRDFLKDVRNTLQRCEKERFENPPENPLAFPPELKWRIWDFRDLNFFLEGVMKQFKGNKEEVQGFWTSPGPKSGWV</sequence>
<comment type="caution">
    <text evidence="1">The sequence shown here is derived from an EMBL/GenBank/DDBJ whole genome shotgun (WGS) entry which is preliminary data.</text>
</comment>
<evidence type="ECO:0000313" key="2">
    <source>
        <dbReference type="Proteomes" id="UP000827872"/>
    </source>
</evidence>
<dbReference type="Proteomes" id="UP000827872">
    <property type="component" value="Linkage Group LG03"/>
</dbReference>
<dbReference type="EMBL" id="CM037616">
    <property type="protein sequence ID" value="KAH7991447.1"/>
    <property type="molecule type" value="Genomic_DNA"/>
</dbReference>
<protein>
    <submittedName>
        <fullName evidence="1">Uncharacterized protein</fullName>
    </submittedName>
</protein>
<reference evidence="1" key="1">
    <citation type="submission" date="2021-08" db="EMBL/GenBank/DDBJ databases">
        <title>The first chromosome-level gecko genome reveals the dynamic sex chromosomes of Neotropical dwarf geckos (Sphaerodactylidae: Sphaerodactylus).</title>
        <authorList>
            <person name="Pinto B.J."/>
            <person name="Keating S.E."/>
            <person name="Gamble T."/>
        </authorList>
    </citation>
    <scope>NUCLEOTIDE SEQUENCE</scope>
    <source>
        <strain evidence="1">TG3544</strain>
    </source>
</reference>
<name>A0ACB8EG20_9SAUR</name>
<organism evidence="1 2">
    <name type="scientific">Sphaerodactylus townsendi</name>
    <dbReference type="NCBI Taxonomy" id="933632"/>
    <lineage>
        <taxon>Eukaryota</taxon>
        <taxon>Metazoa</taxon>
        <taxon>Chordata</taxon>
        <taxon>Craniata</taxon>
        <taxon>Vertebrata</taxon>
        <taxon>Euteleostomi</taxon>
        <taxon>Lepidosauria</taxon>
        <taxon>Squamata</taxon>
        <taxon>Bifurcata</taxon>
        <taxon>Gekkota</taxon>
        <taxon>Sphaerodactylidae</taxon>
        <taxon>Sphaerodactylus</taxon>
    </lineage>
</organism>
<gene>
    <name evidence="1" type="ORF">K3G42_006136</name>
</gene>
<evidence type="ECO:0000313" key="1">
    <source>
        <dbReference type="EMBL" id="KAH7991447.1"/>
    </source>
</evidence>
<proteinExistence type="predicted"/>
<accession>A0ACB8EG20</accession>